<dbReference type="AlphaFoldDB" id="A0A5S3XIF1"/>
<reference evidence="1 2" key="1">
    <citation type="submission" date="2017-12" db="EMBL/GenBank/DDBJ databases">
        <authorList>
            <person name="Paulsen S."/>
            <person name="Gram L.K."/>
        </authorList>
    </citation>
    <scope>NUCLEOTIDE SEQUENCE [LARGE SCALE GENOMIC DNA]</scope>
    <source>
        <strain evidence="1 2">S2231</strain>
    </source>
</reference>
<dbReference type="EMBL" id="PNCL01000146">
    <property type="protein sequence ID" value="TMP53640.1"/>
    <property type="molecule type" value="Genomic_DNA"/>
</dbReference>
<dbReference type="Proteomes" id="UP000307706">
    <property type="component" value="Unassembled WGS sequence"/>
</dbReference>
<evidence type="ECO:0000313" key="1">
    <source>
        <dbReference type="EMBL" id="TMP53640.1"/>
    </source>
</evidence>
<comment type="caution">
    <text evidence="1">The sequence shown here is derived from an EMBL/GenBank/DDBJ whole genome shotgun (WGS) entry which is preliminary data.</text>
</comment>
<evidence type="ECO:0000313" key="2">
    <source>
        <dbReference type="Proteomes" id="UP000307706"/>
    </source>
</evidence>
<proteinExistence type="predicted"/>
<feature type="non-terminal residue" evidence="1">
    <location>
        <position position="1"/>
    </location>
</feature>
<reference evidence="2" key="2">
    <citation type="submission" date="2019-06" db="EMBL/GenBank/DDBJ databases">
        <title>Co-occurence of chitin degradation, pigmentation and bioactivity in marine Pseudoalteromonas.</title>
        <authorList>
            <person name="Sonnenschein E.C."/>
            <person name="Bech P.K."/>
        </authorList>
    </citation>
    <scope>NUCLEOTIDE SEQUENCE [LARGE SCALE GENOMIC DNA]</scope>
    <source>
        <strain evidence="2">S2231</strain>
    </source>
</reference>
<accession>A0A5S3XIF1</accession>
<sequence>FISVIFCFFISDYTIDYRLGLFCFNEISTLNQVQGDEMGLIYLPTSSLYMYGIKPRQRER</sequence>
<gene>
    <name evidence="1" type="ORF">CWB96_20835</name>
</gene>
<name>A0A5S3XIF1_9GAMM</name>
<organism evidence="1 2">
    <name type="scientific">Pseudoalteromonas citrea</name>
    <dbReference type="NCBI Taxonomy" id="43655"/>
    <lineage>
        <taxon>Bacteria</taxon>
        <taxon>Pseudomonadati</taxon>
        <taxon>Pseudomonadota</taxon>
        <taxon>Gammaproteobacteria</taxon>
        <taxon>Alteromonadales</taxon>
        <taxon>Pseudoalteromonadaceae</taxon>
        <taxon>Pseudoalteromonas</taxon>
    </lineage>
</organism>
<protein>
    <submittedName>
        <fullName evidence="1">Uncharacterized protein</fullName>
    </submittedName>
</protein>